<evidence type="ECO:0000256" key="1">
    <source>
        <dbReference type="ARBA" id="ARBA00022630"/>
    </source>
</evidence>
<dbReference type="InterPro" id="IPR005107">
    <property type="entry name" value="CO_DH_flav_C"/>
</dbReference>
<dbReference type="SUPFAM" id="SSF55447">
    <property type="entry name" value="CO dehydrogenase flavoprotein C-terminal domain-like"/>
    <property type="match status" value="1"/>
</dbReference>
<evidence type="ECO:0000259" key="4">
    <source>
        <dbReference type="PROSITE" id="PS51387"/>
    </source>
</evidence>
<keyword evidence="2" id="KW-0274">FAD</keyword>
<dbReference type="InterPro" id="IPR036683">
    <property type="entry name" value="CO_DH_flav_C_dom_sf"/>
</dbReference>
<organism evidence="5">
    <name type="scientific">hydrothermal vent metagenome</name>
    <dbReference type="NCBI Taxonomy" id="652676"/>
    <lineage>
        <taxon>unclassified sequences</taxon>
        <taxon>metagenomes</taxon>
        <taxon>ecological metagenomes</taxon>
    </lineage>
</organism>
<dbReference type="Pfam" id="PF03450">
    <property type="entry name" value="CO_deh_flav_C"/>
    <property type="match status" value="1"/>
</dbReference>
<dbReference type="Gene3D" id="3.30.390.50">
    <property type="entry name" value="CO dehydrogenase flavoprotein, C-terminal domain"/>
    <property type="match status" value="1"/>
</dbReference>
<protein>
    <submittedName>
        <fullName evidence="5">Aerobic carbon monoxide dehydrogenase (Quinone), medium chain</fullName>
        <ecNumber evidence="5">1.2.5.3</ecNumber>
    </submittedName>
</protein>
<dbReference type="InterPro" id="IPR016167">
    <property type="entry name" value="FAD-bd_PCMH_sub1"/>
</dbReference>
<dbReference type="Gene3D" id="3.30.465.10">
    <property type="match status" value="1"/>
</dbReference>
<proteinExistence type="predicted"/>
<dbReference type="GO" id="GO:0008805">
    <property type="term" value="F:carbon-monoxide oxygenase activity"/>
    <property type="evidence" value="ECO:0007669"/>
    <property type="project" value="UniProtKB-EC"/>
</dbReference>
<reference evidence="5" key="1">
    <citation type="submission" date="2018-06" db="EMBL/GenBank/DDBJ databases">
        <authorList>
            <person name="Zhirakovskaya E."/>
        </authorList>
    </citation>
    <scope>NUCLEOTIDE SEQUENCE</scope>
</reference>
<dbReference type="AlphaFoldDB" id="A0A3B0VHN9"/>
<accession>A0A3B0VHN9</accession>
<dbReference type="EC" id="1.2.5.3" evidence="5"/>
<dbReference type="SMART" id="SM01092">
    <property type="entry name" value="CO_deh_flav_C"/>
    <property type="match status" value="1"/>
</dbReference>
<dbReference type="InterPro" id="IPR051312">
    <property type="entry name" value="Diverse_Substr_Oxidored"/>
</dbReference>
<dbReference type="PROSITE" id="PS51387">
    <property type="entry name" value="FAD_PCMH"/>
    <property type="match status" value="1"/>
</dbReference>
<evidence type="ECO:0000256" key="3">
    <source>
        <dbReference type="ARBA" id="ARBA00023002"/>
    </source>
</evidence>
<dbReference type="PANTHER" id="PTHR42659:SF2">
    <property type="entry name" value="XANTHINE DEHYDROGENASE SUBUNIT C-RELATED"/>
    <property type="match status" value="1"/>
</dbReference>
<dbReference type="GO" id="GO:0071949">
    <property type="term" value="F:FAD binding"/>
    <property type="evidence" value="ECO:0007669"/>
    <property type="project" value="InterPro"/>
</dbReference>
<dbReference type="InterPro" id="IPR016169">
    <property type="entry name" value="FAD-bd_PCMH_sub2"/>
</dbReference>
<dbReference type="Gene3D" id="3.30.43.10">
    <property type="entry name" value="Uridine Diphospho-n-acetylenolpyruvylglucosamine Reductase, domain 2"/>
    <property type="match status" value="1"/>
</dbReference>
<dbReference type="InterPro" id="IPR016166">
    <property type="entry name" value="FAD-bd_PCMH"/>
</dbReference>
<name>A0A3B0VHN9_9ZZZZ</name>
<dbReference type="InterPro" id="IPR036318">
    <property type="entry name" value="FAD-bd_PCMH-like_sf"/>
</dbReference>
<evidence type="ECO:0000313" key="5">
    <source>
        <dbReference type="EMBL" id="VAW31214.1"/>
    </source>
</evidence>
<evidence type="ECO:0000256" key="2">
    <source>
        <dbReference type="ARBA" id="ARBA00022827"/>
    </source>
</evidence>
<dbReference type="InterPro" id="IPR002346">
    <property type="entry name" value="Mopterin_DH_FAD-bd"/>
</dbReference>
<gene>
    <name evidence="5" type="ORF">MNBD_CHLOROFLEXI01-4611</name>
</gene>
<dbReference type="PANTHER" id="PTHR42659">
    <property type="entry name" value="XANTHINE DEHYDROGENASE SUBUNIT C-RELATED"/>
    <property type="match status" value="1"/>
</dbReference>
<dbReference type="SUPFAM" id="SSF56176">
    <property type="entry name" value="FAD-binding/transporter-associated domain-like"/>
    <property type="match status" value="1"/>
</dbReference>
<keyword evidence="1" id="KW-0285">Flavoprotein</keyword>
<keyword evidence="3 5" id="KW-0560">Oxidoreductase</keyword>
<feature type="domain" description="FAD-binding PCMH-type" evidence="4">
    <location>
        <begin position="1"/>
        <end position="178"/>
    </location>
</feature>
<dbReference type="EMBL" id="UOEU01000180">
    <property type="protein sequence ID" value="VAW31214.1"/>
    <property type="molecule type" value="Genomic_DNA"/>
</dbReference>
<sequence length="291" mass="31208">MKPAPFEYIAPDSLGGALAAMQQHGFDAKPLAGGQSLVPVMNFRLAQPTVLVDLNNVPELDGIWQAADGSLHFGSMVRQSRLERDPLVAQHHPLLHEAIPHIAHPQIRNRGTFGGSLAHADPAAELPLIVVALNGRIKLQNSTGERWLAARDFYTGLFATDCADEELLLEISLPPLPARTGTAFLEMARRHGDYALAGVAAIVTLDAAGVCTAARLVYLNAGEVPMVAEKAAQMLVGERPSDELMLETAVVASQNEIEPMGDIHATAVYKRHLAKVLTVRALTQAFAKVDS</sequence>
<dbReference type="Pfam" id="PF00941">
    <property type="entry name" value="FAD_binding_5"/>
    <property type="match status" value="1"/>
</dbReference>